<protein>
    <submittedName>
        <fullName evidence="1">Uncharacterized protein</fullName>
    </submittedName>
</protein>
<name>A0ACB0Y787_MELEN</name>
<proteinExistence type="predicted"/>
<gene>
    <name evidence="1" type="ORF">MENTE1834_LOCUS8269</name>
</gene>
<organism evidence="1 2">
    <name type="scientific">Meloidogyne enterolobii</name>
    <name type="common">Root-knot nematode worm</name>
    <name type="synonym">Meloidogyne mayaguensis</name>
    <dbReference type="NCBI Taxonomy" id="390850"/>
    <lineage>
        <taxon>Eukaryota</taxon>
        <taxon>Metazoa</taxon>
        <taxon>Ecdysozoa</taxon>
        <taxon>Nematoda</taxon>
        <taxon>Chromadorea</taxon>
        <taxon>Rhabditida</taxon>
        <taxon>Tylenchina</taxon>
        <taxon>Tylenchomorpha</taxon>
        <taxon>Tylenchoidea</taxon>
        <taxon>Meloidogynidae</taxon>
        <taxon>Meloidogyninae</taxon>
        <taxon>Meloidogyne</taxon>
    </lineage>
</organism>
<comment type="caution">
    <text evidence="1">The sequence shown here is derived from an EMBL/GenBank/DDBJ whole genome shotgun (WGS) entry which is preliminary data.</text>
</comment>
<dbReference type="EMBL" id="CAVMJV010000007">
    <property type="protein sequence ID" value="CAK5033891.1"/>
    <property type="molecule type" value="Genomic_DNA"/>
</dbReference>
<evidence type="ECO:0000313" key="1">
    <source>
        <dbReference type="EMBL" id="CAK5033891.1"/>
    </source>
</evidence>
<accession>A0ACB0Y787</accession>
<dbReference type="Proteomes" id="UP001497535">
    <property type="component" value="Unassembled WGS sequence"/>
</dbReference>
<reference evidence="1" key="1">
    <citation type="submission" date="2023-11" db="EMBL/GenBank/DDBJ databases">
        <authorList>
            <person name="Poullet M."/>
        </authorList>
    </citation>
    <scope>NUCLEOTIDE SEQUENCE</scope>
    <source>
        <strain evidence="1">E1834</strain>
    </source>
</reference>
<evidence type="ECO:0000313" key="2">
    <source>
        <dbReference type="Proteomes" id="UP001497535"/>
    </source>
</evidence>
<sequence>MLLILFLLLFPLPITTNDPFLVETTYGTIRGFPLTIDEDTTPKTKPQEPKKWKNIKDTTERAPACFPFVKKGMMALEKDHSEDCLYMDIATPAWESDDGHLYPVLVFIHGGGYQTGTTREIPQEAMAKKYAKNNIVFVTFQYRIGQLGRKFFF</sequence>
<keyword evidence="2" id="KW-1185">Reference proteome</keyword>